<feature type="compositionally biased region" description="Basic residues" evidence="1">
    <location>
        <begin position="192"/>
        <end position="201"/>
    </location>
</feature>
<evidence type="ECO:0000313" key="2">
    <source>
        <dbReference type="EMBL" id="SCF27685.1"/>
    </source>
</evidence>
<dbReference type="EMBL" id="LT607409">
    <property type="protein sequence ID" value="SCF27685.1"/>
    <property type="molecule type" value="Genomic_DNA"/>
</dbReference>
<keyword evidence="3" id="KW-1185">Reference proteome</keyword>
<dbReference type="PANTHER" id="PTHR38567:SF1">
    <property type="entry name" value="DUF4291 DOMAIN-CONTAINING PROTEIN"/>
    <property type="match status" value="1"/>
</dbReference>
<sequence>MSVPTRQVRGCYSADTITVYQAYSAQIALPAVAANRFVPPFKRDRMTWIKPSFLWMMYRSGWATKPGQERVLSIDITREGFEWALARACLSHYDRDLHGDKATWSRQLKTSPVRVQWDPERSLHLTALPYRSLQVGLSGEAVDRYVDDWTVTVTDITPTVHRVRDLLRSGDDQQAAAHLPVERAYPGPDRRQRQRQPGRHRGTASMIRFRFELYPLDEVSPWGGDRPTLHWFGLTEGWYWLEAGGQELLRRTRQTHPHPFVDYYLARLWEDVNLLTPTVLEPVPDDVQPFIDSHPAQWACDPLEFVAEPDGYRTDGGDADAPGHPVLTAAIWYGEHNLDLGYLRNPPRLRFWRTTRGVRDEITVDWQHQDDGEIGFTADHAVRLSVPTSAYREAVHTLHRDLMNMMGQRIEELERRGGLPGVDLDLVQLRREHEDRQHWLARNLGRSPATDWDAVRRGARQLLVDGERADAAAS</sequence>
<evidence type="ECO:0000313" key="3">
    <source>
        <dbReference type="Proteomes" id="UP000198224"/>
    </source>
</evidence>
<proteinExistence type="predicted"/>
<organism evidence="2 3">
    <name type="scientific">Micromonospora chokoriensis</name>
    <dbReference type="NCBI Taxonomy" id="356851"/>
    <lineage>
        <taxon>Bacteria</taxon>
        <taxon>Bacillati</taxon>
        <taxon>Actinomycetota</taxon>
        <taxon>Actinomycetes</taxon>
        <taxon>Micromonosporales</taxon>
        <taxon>Micromonosporaceae</taxon>
        <taxon>Micromonospora</taxon>
    </lineage>
</organism>
<dbReference type="Pfam" id="PF19446">
    <property type="entry name" value="DUF5984"/>
    <property type="match status" value="1"/>
</dbReference>
<feature type="region of interest" description="Disordered" evidence="1">
    <location>
        <begin position="181"/>
        <end position="201"/>
    </location>
</feature>
<reference evidence="3" key="1">
    <citation type="submission" date="2016-06" db="EMBL/GenBank/DDBJ databases">
        <authorList>
            <person name="Varghese N."/>
            <person name="Submissions Spin"/>
        </authorList>
    </citation>
    <scope>NUCLEOTIDE SEQUENCE [LARGE SCALE GENOMIC DNA]</scope>
    <source>
        <strain evidence="3">DSM 45160</strain>
    </source>
</reference>
<dbReference type="InterPro" id="IPR046026">
    <property type="entry name" value="DUF5984"/>
</dbReference>
<evidence type="ECO:0000256" key="1">
    <source>
        <dbReference type="SAM" id="MobiDB-lite"/>
    </source>
</evidence>
<dbReference type="Proteomes" id="UP000198224">
    <property type="component" value="Chromosome I"/>
</dbReference>
<name>A0A1C4Z3X9_9ACTN</name>
<evidence type="ECO:0008006" key="4">
    <source>
        <dbReference type="Google" id="ProtNLM"/>
    </source>
</evidence>
<dbReference type="Pfam" id="PF14124">
    <property type="entry name" value="DUF4291"/>
    <property type="match status" value="1"/>
</dbReference>
<gene>
    <name evidence="2" type="ORF">GA0070612_5745</name>
</gene>
<dbReference type="InterPro" id="IPR025633">
    <property type="entry name" value="DUF4291"/>
</dbReference>
<dbReference type="PANTHER" id="PTHR38567">
    <property type="entry name" value="DUF4291 DOMAIN-CONTAINING PROTEIN"/>
    <property type="match status" value="1"/>
</dbReference>
<protein>
    <recommendedName>
        <fullName evidence="4">DUF4291 domain-containing protein</fullName>
    </recommendedName>
</protein>
<accession>A0A1C4Z3X9</accession>
<dbReference type="AlphaFoldDB" id="A0A1C4Z3X9"/>